<sequence length="145" mass="15567">MTHWNRGEAMVSRMPSGDPVAAGRSRTGVSSSAQHYQLEGLEVASSLIDSEDGCKVAQQWYSGARVALLDAGCQTTPQEKKTVTKGSACAGPSWPRWEDTMVVSLVDYDEDSLGEGVVHDGEQPVEAQVRIRARDSANACHVVCC</sequence>
<evidence type="ECO:0000313" key="2">
    <source>
        <dbReference type="EMBL" id="KAJ1101836.1"/>
    </source>
</evidence>
<dbReference type="EMBL" id="JANPWB010000014">
    <property type="protein sequence ID" value="KAJ1101836.1"/>
    <property type="molecule type" value="Genomic_DNA"/>
</dbReference>
<feature type="region of interest" description="Disordered" evidence="1">
    <location>
        <begin position="1"/>
        <end position="27"/>
    </location>
</feature>
<reference evidence="2" key="1">
    <citation type="journal article" date="2022" name="bioRxiv">
        <title>Sequencing and chromosome-scale assembly of the giantPleurodeles waltlgenome.</title>
        <authorList>
            <person name="Brown T."/>
            <person name="Elewa A."/>
            <person name="Iarovenko S."/>
            <person name="Subramanian E."/>
            <person name="Araus A.J."/>
            <person name="Petzold A."/>
            <person name="Susuki M."/>
            <person name="Suzuki K.-i.T."/>
            <person name="Hayashi T."/>
            <person name="Toyoda A."/>
            <person name="Oliveira C."/>
            <person name="Osipova E."/>
            <person name="Leigh N.D."/>
            <person name="Simon A."/>
            <person name="Yun M.H."/>
        </authorList>
    </citation>
    <scope>NUCLEOTIDE SEQUENCE</scope>
    <source>
        <strain evidence="2">20211129_DDA</strain>
        <tissue evidence="2">Liver</tissue>
    </source>
</reference>
<evidence type="ECO:0000256" key="1">
    <source>
        <dbReference type="SAM" id="MobiDB-lite"/>
    </source>
</evidence>
<organism evidence="2 3">
    <name type="scientific">Pleurodeles waltl</name>
    <name type="common">Iberian ribbed newt</name>
    <dbReference type="NCBI Taxonomy" id="8319"/>
    <lineage>
        <taxon>Eukaryota</taxon>
        <taxon>Metazoa</taxon>
        <taxon>Chordata</taxon>
        <taxon>Craniata</taxon>
        <taxon>Vertebrata</taxon>
        <taxon>Euteleostomi</taxon>
        <taxon>Amphibia</taxon>
        <taxon>Batrachia</taxon>
        <taxon>Caudata</taxon>
        <taxon>Salamandroidea</taxon>
        <taxon>Salamandridae</taxon>
        <taxon>Pleurodelinae</taxon>
        <taxon>Pleurodeles</taxon>
    </lineage>
</organism>
<accession>A0AAV7MDK9</accession>
<protein>
    <submittedName>
        <fullName evidence="2">Uncharacterized protein</fullName>
    </submittedName>
</protein>
<gene>
    <name evidence="2" type="ORF">NDU88_006900</name>
</gene>
<dbReference type="Proteomes" id="UP001066276">
    <property type="component" value="Chromosome 10"/>
</dbReference>
<evidence type="ECO:0000313" key="3">
    <source>
        <dbReference type="Proteomes" id="UP001066276"/>
    </source>
</evidence>
<keyword evidence="3" id="KW-1185">Reference proteome</keyword>
<proteinExistence type="predicted"/>
<name>A0AAV7MDK9_PLEWA</name>
<comment type="caution">
    <text evidence="2">The sequence shown here is derived from an EMBL/GenBank/DDBJ whole genome shotgun (WGS) entry which is preliminary data.</text>
</comment>
<dbReference type="AlphaFoldDB" id="A0AAV7MDK9"/>